<feature type="chain" id="PRO_5046800600" evidence="1">
    <location>
        <begin position="22"/>
        <end position="137"/>
    </location>
</feature>
<proteinExistence type="predicted"/>
<dbReference type="InterPro" id="IPR025512">
    <property type="entry name" value="DUF4399"/>
</dbReference>
<reference evidence="3" key="1">
    <citation type="submission" date="2021-04" db="EMBL/GenBank/DDBJ databases">
        <title>Oceanospirillales bacteria with DddD are important DMSP degraders in coastal seawater.</title>
        <authorList>
            <person name="Liu J."/>
        </authorList>
    </citation>
    <scope>NUCLEOTIDE SEQUENCE</scope>
    <source>
        <strain evidence="3">D13-1</strain>
    </source>
</reference>
<keyword evidence="4" id="KW-1185">Reference proteome</keyword>
<evidence type="ECO:0000313" key="3">
    <source>
        <dbReference type="EMBL" id="UTW11614.1"/>
    </source>
</evidence>
<accession>A0ABY5HK13</accession>
<keyword evidence="1" id="KW-0732">Signal</keyword>
<protein>
    <submittedName>
        <fullName evidence="3">DUF4399 domain-containing protein</fullName>
    </submittedName>
</protein>
<dbReference type="EMBL" id="CP073347">
    <property type="protein sequence ID" value="UTW11614.1"/>
    <property type="molecule type" value="Genomic_DNA"/>
</dbReference>
<gene>
    <name evidence="3" type="ORF">KDW95_20565</name>
</gene>
<evidence type="ECO:0000256" key="1">
    <source>
        <dbReference type="SAM" id="SignalP"/>
    </source>
</evidence>
<evidence type="ECO:0000313" key="4">
    <source>
        <dbReference type="Proteomes" id="UP001058461"/>
    </source>
</evidence>
<name>A0ABY5HK13_9GAMM</name>
<dbReference type="RefSeq" id="WP_255853650.1">
    <property type="nucleotide sequence ID" value="NZ_CP073347.1"/>
</dbReference>
<feature type="domain" description="DUF4399" evidence="2">
    <location>
        <begin position="48"/>
        <end position="137"/>
    </location>
</feature>
<sequence>MNFKLTLLCIALATPATPALADSAAPAGARAYIISPAHGETVPRTFRVRFGLSGMGVAPAGTDREGTGHHHLLIDRAELPPAGVPMDGTVQHFGGGQTEVDLTLEPGEHSLQLLLGDMLHVPHNPPVVSQKILIQVE</sequence>
<organism evidence="3 4">
    <name type="scientific">Marinobacterium rhizophilum</name>
    <dbReference type="NCBI Taxonomy" id="420402"/>
    <lineage>
        <taxon>Bacteria</taxon>
        <taxon>Pseudomonadati</taxon>
        <taxon>Pseudomonadota</taxon>
        <taxon>Gammaproteobacteria</taxon>
        <taxon>Oceanospirillales</taxon>
        <taxon>Oceanospirillaceae</taxon>
        <taxon>Marinobacterium</taxon>
    </lineage>
</organism>
<dbReference type="Proteomes" id="UP001058461">
    <property type="component" value="Chromosome"/>
</dbReference>
<dbReference type="Pfam" id="PF14347">
    <property type="entry name" value="DUF4399"/>
    <property type="match status" value="1"/>
</dbReference>
<evidence type="ECO:0000259" key="2">
    <source>
        <dbReference type="Pfam" id="PF14347"/>
    </source>
</evidence>
<feature type="signal peptide" evidence="1">
    <location>
        <begin position="1"/>
        <end position="21"/>
    </location>
</feature>